<dbReference type="InterPro" id="IPR011231">
    <property type="entry name" value="Phage_VT1-Sakai_H0018"/>
</dbReference>
<sequence>MARNYVQEGDVLDYTAGGVAVLSGAMVAMGKRVGIALGDIPALTTGSVAVTGVWTVNKLATDVVAQGDVLYWDADDFRLTTTATAPNVVAGYATAPAGAGAATVRIKINA</sequence>
<dbReference type="EMBL" id="JBHSMZ010000024">
    <property type="protein sequence ID" value="MFC5551762.1"/>
    <property type="molecule type" value="Genomic_DNA"/>
</dbReference>
<accession>A0ABW0S5L6</accession>
<dbReference type="Pfam" id="PF09956">
    <property type="entry name" value="Phage_cement_2"/>
    <property type="match status" value="1"/>
</dbReference>
<organism evidence="1 2">
    <name type="scientific">Massilia aerilata</name>
    <dbReference type="NCBI Taxonomy" id="453817"/>
    <lineage>
        <taxon>Bacteria</taxon>
        <taxon>Pseudomonadati</taxon>
        <taxon>Pseudomonadota</taxon>
        <taxon>Betaproteobacteria</taxon>
        <taxon>Burkholderiales</taxon>
        <taxon>Oxalobacteraceae</taxon>
        <taxon>Telluria group</taxon>
        <taxon>Massilia</taxon>
    </lineage>
</organism>
<gene>
    <name evidence="1" type="ORF">ACFPO9_24860</name>
</gene>
<protein>
    <submittedName>
        <fullName evidence="1">DUF2190 family protein</fullName>
    </submittedName>
</protein>
<name>A0ABW0S5L6_9BURK</name>
<dbReference type="PIRSF" id="PIRSF030771">
    <property type="entry name" value="UCP030771"/>
    <property type="match status" value="1"/>
</dbReference>
<evidence type="ECO:0000313" key="1">
    <source>
        <dbReference type="EMBL" id="MFC5551762.1"/>
    </source>
</evidence>
<comment type="caution">
    <text evidence="1">The sequence shown here is derived from an EMBL/GenBank/DDBJ whole genome shotgun (WGS) entry which is preliminary data.</text>
</comment>
<proteinExistence type="predicted"/>
<dbReference type="Proteomes" id="UP001596086">
    <property type="component" value="Unassembled WGS sequence"/>
</dbReference>
<reference evidence="2" key="1">
    <citation type="journal article" date="2019" name="Int. J. Syst. Evol. Microbiol.">
        <title>The Global Catalogue of Microorganisms (GCM) 10K type strain sequencing project: providing services to taxonomists for standard genome sequencing and annotation.</title>
        <authorList>
            <consortium name="The Broad Institute Genomics Platform"/>
            <consortium name="The Broad Institute Genome Sequencing Center for Infectious Disease"/>
            <person name="Wu L."/>
            <person name="Ma J."/>
        </authorList>
    </citation>
    <scope>NUCLEOTIDE SEQUENCE [LARGE SCALE GENOMIC DNA]</scope>
    <source>
        <strain evidence="2">CGMCC 4.5798</strain>
    </source>
</reference>
<keyword evidence="2" id="KW-1185">Reference proteome</keyword>
<evidence type="ECO:0000313" key="2">
    <source>
        <dbReference type="Proteomes" id="UP001596086"/>
    </source>
</evidence>
<dbReference type="RefSeq" id="WP_379776357.1">
    <property type="nucleotide sequence ID" value="NZ_JBHSMZ010000024.1"/>
</dbReference>